<dbReference type="InterPro" id="IPR000531">
    <property type="entry name" value="Beta-barrel_TonB"/>
</dbReference>
<evidence type="ECO:0000313" key="20">
    <source>
        <dbReference type="EMBL" id="WFF40102.1"/>
    </source>
</evidence>
<dbReference type="InterPro" id="IPR037066">
    <property type="entry name" value="Plug_dom_sf"/>
</dbReference>
<dbReference type="EMBL" id="CP035631">
    <property type="protein sequence ID" value="WFF40102.1"/>
    <property type="molecule type" value="Genomic_DNA"/>
</dbReference>
<protein>
    <submittedName>
        <fullName evidence="20">TonB-dependent siderophore receptor</fullName>
    </submittedName>
</protein>
<dbReference type="Pfam" id="PF07715">
    <property type="entry name" value="Plug"/>
    <property type="match status" value="1"/>
</dbReference>
<dbReference type="InterPro" id="IPR039426">
    <property type="entry name" value="TonB-dep_rcpt-like"/>
</dbReference>
<dbReference type="RefSeq" id="WP_282235482.1">
    <property type="nucleotide sequence ID" value="NZ_CP035631.1"/>
</dbReference>
<dbReference type="Pfam" id="PF00593">
    <property type="entry name" value="TonB_dep_Rec_b-barrel"/>
    <property type="match status" value="1"/>
</dbReference>
<evidence type="ECO:0000256" key="2">
    <source>
        <dbReference type="ARBA" id="ARBA00009810"/>
    </source>
</evidence>
<comment type="similarity">
    <text evidence="2 14 16">Belongs to the TonB-dependent receptor family.</text>
</comment>
<dbReference type="InterPro" id="IPR036942">
    <property type="entry name" value="Beta-barrel_TonB_sf"/>
</dbReference>
<evidence type="ECO:0000256" key="9">
    <source>
        <dbReference type="ARBA" id="ARBA00023065"/>
    </source>
</evidence>
<dbReference type="InterPro" id="IPR012910">
    <property type="entry name" value="Plug_dom"/>
</dbReference>
<organism evidence="20 21">
    <name type="scientific">Salinicola endophyticus</name>
    <dbReference type="NCBI Taxonomy" id="1949083"/>
    <lineage>
        <taxon>Bacteria</taxon>
        <taxon>Pseudomonadati</taxon>
        <taxon>Pseudomonadota</taxon>
        <taxon>Gammaproteobacteria</taxon>
        <taxon>Oceanospirillales</taxon>
        <taxon>Halomonadaceae</taxon>
        <taxon>Salinicola</taxon>
    </lineage>
</organism>
<dbReference type="CDD" id="cd01347">
    <property type="entry name" value="ligand_gated_channel"/>
    <property type="match status" value="1"/>
</dbReference>
<feature type="short sequence motif" description="TonB C-terminal box" evidence="15">
    <location>
        <begin position="705"/>
        <end position="722"/>
    </location>
</feature>
<evidence type="ECO:0000256" key="10">
    <source>
        <dbReference type="ARBA" id="ARBA00023077"/>
    </source>
</evidence>
<keyword evidence="8" id="KW-0408">Iron</keyword>
<dbReference type="PROSITE" id="PS01156">
    <property type="entry name" value="TONB_DEPENDENT_REC_2"/>
    <property type="match status" value="1"/>
</dbReference>
<evidence type="ECO:0000256" key="13">
    <source>
        <dbReference type="ARBA" id="ARBA00023237"/>
    </source>
</evidence>
<keyword evidence="6 14" id="KW-0812">Transmembrane</keyword>
<evidence type="ECO:0000256" key="11">
    <source>
        <dbReference type="ARBA" id="ARBA00023136"/>
    </source>
</evidence>
<keyword evidence="4 14" id="KW-1134">Transmembrane beta strand</keyword>
<keyword evidence="13 14" id="KW-0998">Cell outer membrane</keyword>
<evidence type="ECO:0000259" key="19">
    <source>
        <dbReference type="Pfam" id="PF07715"/>
    </source>
</evidence>
<keyword evidence="5" id="KW-0410">Iron transport</keyword>
<dbReference type="NCBIfam" id="TIGR01783">
    <property type="entry name" value="TonB-siderophor"/>
    <property type="match status" value="1"/>
</dbReference>
<name>A0ABY8FBR9_9GAMM</name>
<keyword evidence="3 14" id="KW-0813">Transport</keyword>
<evidence type="ECO:0000256" key="15">
    <source>
        <dbReference type="PROSITE-ProRule" id="PRU10144"/>
    </source>
</evidence>
<feature type="domain" description="TonB-dependent receptor-like beta-barrel" evidence="18">
    <location>
        <begin position="261"/>
        <end position="688"/>
    </location>
</feature>
<dbReference type="SUPFAM" id="SSF56935">
    <property type="entry name" value="Porins"/>
    <property type="match status" value="1"/>
</dbReference>
<keyword evidence="21" id="KW-1185">Reference proteome</keyword>
<comment type="subcellular location">
    <subcellularLocation>
        <location evidence="1 14">Cell outer membrane</location>
        <topology evidence="1 14">Multi-pass membrane protein</topology>
    </subcellularLocation>
</comment>
<evidence type="ECO:0000256" key="7">
    <source>
        <dbReference type="ARBA" id="ARBA00022729"/>
    </source>
</evidence>
<feature type="domain" description="TonB-dependent receptor plug" evidence="19">
    <location>
        <begin position="83"/>
        <end position="175"/>
    </location>
</feature>
<feature type="signal peptide" evidence="17">
    <location>
        <begin position="1"/>
        <end position="34"/>
    </location>
</feature>
<evidence type="ECO:0000313" key="21">
    <source>
        <dbReference type="Proteomes" id="UP001321526"/>
    </source>
</evidence>
<evidence type="ECO:0000256" key="8">
    <source>
        <dbReference type="ARBA" id="ARBA00023004"/>
    </source>
</evidence>
<dbReference type="Gene3D" id="2.170.130.10">
    <property type="entry name" value="TonB-dependent receptor, plug domain"/>
    <property type="match status" value="1"/>
</dbReference>
<keyword evidence="7 17" id="KW-0732">Signal</keyword>
<evidence type="ECO:0000256" key="4">
    <source>
        <dbReference type="ARBA" id="ARBA00022452"/>
    </source>
</evidence>
<evidence type="ECO:0000256" key="14">
    <source>
        <dbReference type="PROSITE-ProRule" id="PRU01360"/>
    </source>
</evidence>
<keyword evidence="9" id="KW-0406">Ion transport</keyword>
<dbReference type="InterPro" id="IPR010105">
    <property type="entry name" value="TonB_sidphr_rcpt"/>
</dbReference>
<proteinExistence type="inferred from homology"/>
<dbReference type="PANTHER" id="PTHR32552:SF82">
    <property type="entry name" value="FCUA PROTEIN"/>
    <property type="match status" value="1"/>
</dbReference>
<reference evidence="20 21" key="1">
    <citation type="submission" date="2019-01" db="EMBL/GenBank/DDBJ databases">
        <title>Genome sequence of Salinicola endophyticus REST5.</title>
        <authorList>
            <person name="Nascimento F.X."/>
        </authorList>
    </citation>
    <scope>NUCLEOTIDE SEQUENCE [LARGE SCALE GENOMIC DNA]</scope>
    <source>
        <strain evidence="20 21">REST5</strain>
    </source>
</reference>
<evidence type="ECO:0000256" key="6">
    <source>
        <dbReference type="ARBA" id="ARBA00022692"/>
    </source>
</evidence>
<evidence type="ECO:0000256" key="1">
    <source>
        <dbReference type="ARBA" id="ARBA00004571"/>
    </source>
</evidence>
<feature type="chain" id="PRO_5047037913" evidence="17">
    <location>
        <begin position="35"/>
        <end position="722"/>
    </location>
</feature>
<dbReference type="Proteomes" id="UP001321526">
    <property type="component" value="Chromosome"/>
</dbReference>
<evidence type="ECO:0000256" key="17">
    <source>
        <dbReference type="SAM" id="SignalP"/>
    </source>
</evidence>
<evidence type="ECO:0000256" key="16">
    <source>
        <dbReference type="RuleBase" id="RU003357"/>
    </source>
</evidence>
<keyword evidence="11 14" id="KW-0472">Membrane</keyword>
<dbReference type="PROSITE" id="PS52016">
    <property type="entry name" value="TONB_DEPENDENT_REC_3"/>
    <property type="match status" value="1"/>
</dbReference>
<evidence type="ECO:0000256" key="3">
    <source>
        <dbReference type="ARBA" id="ARBA00022448"/>
    </source>
</evidence>
<keyword evidence="12 20" id="KW-0675">Receptor</keyword>
<dbReference type="Gene3D" id="2.40.170.20">
    <property type="entry name" value="TonB-dependent receptor, beta-barrel domain"/>
    <property type="match status" value="1"/>
</dbReference>
<evidence type="ECO:0000256" key="5">
    <source>
        <dbReference type="ARBA" id="ARBA00022496"/>
    </source>
</evidence>
<dbReference type="PANTHER" id="PTHR32552">
    <property type="entry name" value="FERRICHROME IRON RECEPTOR-RELATED"/>
    <property type="match status" value="1"/>
</dbReference>
<sequence length="722" mass="76799">MSSGNSSSASRLQARLVLTIVAMGSTPLAAPAWAQSSAGANHSLDTVTVTSTVPTYGDTPPPAFAGGQIAAGGRVGLLGEKDAMDIPFSVTSYTSKLIENQQSQTLGDTLRNDASINVGRGYGIYGESFKIRGFDVNGDDVSYGGLYGVLPRQIISSNIAERVEVFKGASAFASGIPVGGTSGVGGTINVEPKHAGNDPMLKLSTGYASDSYGEVGIDASRRFGDQKEWGARVSATRGRGDTAIDDEENRDTSVVVGLDYQGDRGRALFDFGHQKTTVKGGRSNVSTGVVSSVPDAPDGDVNYTPVWAGTRLETNFAMLRGEYDLNDYWTAYAAIGGSNSTENIVSGTPTLLDSSGVAQVTSGSIVRNDIENFASQAGFRGNFDTGPITHQMNLGYSSTYQRFDTDYVFATPSPGETDIYHPASVDEPDWSSPTFVGGGVTRTRAQGVTLSDTLGFFDDRVLLTLGARYQEMDIDEPGGVDSGGQRVTPAYGVLYKPTDNISLYANHIEALQVAGSNVVDATTGRRESLGLIHSKQNEIGAKFDYGTLGGGISLFEIEKPGVPDGRYDVVAGQKNRGVELSLYGSPAPSVRLFSSATWLDSELEDTEGFDGNDVPGVADYRLVLGGEWDVPHIERLTATGRVIRTGAQYADQANNQELDAWNRLDIGLRYTMPLNQANLIWRASVENVTGEDYWASASSKTGTSYLTQGEPRTFKLSATVEF</sequence>
<dbReference type="InterPro" id="IPR010917">
    <property type="entry name" value="TonB_rcpt_CS"/>
</dbReference>
<keyword evidence="10 16" id="KW-0798">TonB box</keyword>
<evidence type="ECO:0000259" key="18">
    <source>
        <dbReference type="Pfam" id="PF00593"/>
    </source>
</evidence>
<gene>
    <name evidence="20" type="ORF">EVC62_00580</name>
</gene>
<accession>A0ABY8FBR9</accession>
<evidence type="ECO:0000256" key="12">
    <source>
        <dbReference type="ARBA" id="ARBA00023170"/>
    </source>
</evidence>